<dbReference type="AlphaFoldDB" id="A0A5N6GLM5"/>
<dbReference type="Proteomes" id="UP000325434">
    <property type="component" value="Unassembled WGS sequence"/>
</dbReference>
<name>A0A5N6GLM5_ASPFL</name>
<sequence>MNEIKTLFPSPRTIYHRITKKYSTCDIPYLPTVKESSQTSQNPSTKMTTAAPKVNSSLGETGQDAATQLFELLHSKKSTNDTKVEPGVPKVYTDWLFTLEGE</sequence>
<evidence type="ECO:0000313" key="2">
    <source>
        <dbReference type="EMBL" id="KAB8243266.1"/>
    </source>
</evidence>
<dbReference type="VEuPathDB" id="FungiDB:F9C07_8407"/>
<protein>
    <submittedName>
        <fullName evidence="2">Uncharacterized protein</fullName>
    </submittedName>
</protein>
<evidence type="ECO:0000256" key="1">
    <source>
        <dbReference type="SAM" id="MobiDB-lite"/>
    </source>
</evidence>
<dbReference type="EMBL" id="ML734646">
    <property type="protein sequence ID" value="KAB8243266.1"/>
    <property type="molecule type" value="Genomic_DNA"/>
</dbReference>
<gene>
    <name evidence="2" type="ORF">BDV35DRAFT_363639</name>
</gene>
<feature type="compositionally biased region" description="Polar residues" evidence="1">
    <location>
        <begin position="34"/>
        <end position="59"/>
    </location>
</feature>
<accession>A0A5N6GLM5</accession>
<proteinExistence type="predicted"/>
<reference evidence="2" key="1">
    <citation type="submission" date="2019-04" db="EMBL/GenBank/DDBJ databases">
        <title>Friends and foes A comparative genomics study of 23 Aspergillus species from section Flavi.</title>
        <authorList>
            <consortium name="DOE Joint Genome Institute"/>
            <person name="Kjaerbolling I."/>
            <person name="Vesth T."/>
            <person name="Frisvad J.C."/>
            <person name="Nybo J.L."/>
            <person name="Theobald S."/>
            <person name="Kildgaard S."/>
            <person name="Isbrandt T."/>
            <person name="Kuo A."/>
            <person name="Sato A."/>
            <person name="Lyhne E.K."/>
            <person name="Kogle M.E."/>
            <person name="Wiebenga A."/>
            <person name="Kun R.S."/>
            <person name="Lubbers R.J."/>
            <person name="Makela M.R."/>
            <person name="Barry K."/>
            <person name="Chovatia M."/>
            <person name="Clum A."/>
            <person name="Daum C."/>
            <person name="Haridas S."/>
            <person name="He G."/>
            <person name="LaButti K."/>
            <person name="Lipzen A."/>
            <person name="Mondo S."/>
            <person name="Riley R."/>
            <person name="Salamov A."/>
            <person name="Simmons B.A."/>
            <person name="Magnuson J.K."/>
            <person name="Henrissat B."/>
            <person name="Mortensen U.H."/>
            <person name="Larsen T.O."/>
            <person name="Devries R.P."/>
            <person name="Grigoriev I.V."/>
            <person name="Machida M."/>
            <person name="Baker S.E."/>
            <person name="Andersen M.R."/>
        </authorList>
    </citation>
    <scope>NUCLEOTIDE SEQUENCE [LARGE SCALE GENOMIC DNA]</scope>
    <source>
        <strain evidence="2">CBS 121.62</strain>
    </source>
</reference>
<organism evidence="2">
    <name type="scientific">Aspergillus flavus</name>
    <dbReference type="NCBI Taxonomy" id="5059"/>
    <lineage>
        <taxon>Eukaryota</taxon>
        <taxon>Fungi</taxon>
        <taxon>Dikarya</taxon>
        <taxon>Ascomycota</taxon>
        <taxon>Pezizomycotina</taxon>
        <taxon>Eurotiomycetes</taxon>
        <taxon>Eurotiomycetidae</taxon>
        <taxon>Eurotiales</taxon>
        <taxon>Aspergillaceae</taxon>
        <taxon>Aspergillus</taxon>
        <taxon>Aspergillus subgen. Circumdati</taxon>
    </lineage>
</organism>
<feature type="region of interest" description="Disordered" evidence="1">
    <location>
        <begin position="33"/>
        <end position="59"/>
    </location>
</feature>